<feature type="transmembrane region" description="Helical" evidence="5">
    <location>
        <begin position="297"/>
        <end position="319"/>
    </location>
</feature>
<gene>
    <name evidence="6" type="ORF">FMEXI_1279</name>
</gene>
<dbReference type="InterPro" id="IPR010291">
    <property type="entry name" value="Ion_channel_UNC-93"/>
</dbReference>
<dbReference type="GO" id="GO:0016020">
    <property type="term" value="C:membrane"/>
    <property type="evidence" value="ECO:0007669"/>
    <property type="project" value="UniProtKB-SubCell"/>
</dbReference>
<dbReference type="PANTHER" id="PTHR23294">
    <property type="entry name" value="ET TRANSLATION PRODUCT-RELATED"/>
    <property type="match status" value="1"/>
</dbReference>
<feature type="transmembrane region" description="Helical" evidence="5">
    <location>
        <begin position="406"/>
        <end position="425"/>
    </location>
</feature>
<proteinExistence type="predicted"/>
<evidence type="ECO:0000256" key="1">
    <source>
        <dbReference type="ARBA" id="ARBA00004141"/>
    </source>
</evidence>
<evidence type="ECO:0000313" key="7">
    <source>
        <dbReference type="Proteomes" id="UP000522262"/>
    </source>
</evidence>
<feature type="transmembrane region" description="Helical" evidence="5">
    <location>
        <begin position="339"/>
        <end position="362"/>
    </location>
</feature>
<protein>
    <submittedName>
        <fullName evidence="6">Uncharacterized protein</fullName>
    </submittedName>
</protein>
<dbReference type="InterPro" id="IPR036259">
    <property type="entry name" value="MFS_trans_sf"/>
</dbReference>
<evidence type="ECO:0000256" key="4">
    <source>
        <dbReference type="ARBA" id="ARBA00023136"/>
    </source>
</evidence>
<organism evidence="6 7">
    <name type="scientific">Fusarium mexicanum</name>
    <dbReference type="NCBI Taxonomy" id="751941"/>
    <lineage>
        <taxon>Eukaryota</taxon>
        <taxon>Fungi</taxon>
        <taxon>Dikarya</taxon>
        <taxon>Ascomycota</taxon>
        <taxon>Pezizomycotina</taxon>
        <taxon>Sordariomycetes</taxon>
        <taxon>Hypocreomycetidae</taxon>
        <taxon>Hypocreales</taxon>
        <taxon>Nectriaceae</taxon>
        <taxon>Fusarium</taxon>
        <taxon>Fusarium fujikuroi species complex</taxon>
    </lineage>
</organism>
<reference evidence="6 7" key="1">
    <citation type="submission" date="2020-05" db="EMBL/GenBank/DDBJ databases">
        <title>Identification and distribution of gene clusters putatively required for synthesis of sphingolipid metabolism inhibitors in phylogenetically diverse species of the filamentous fungus Fusarium.</title>
        <authorList>
            <person name="Kim H.-S."/>
            <person name="Busman M."/>
            <person name="Brown D.W."/>
            <person name="Divon H."/>
            <person name="Uhlig S."/>
            <person name="Proctor R.H."/>
        </authorList>
    </citation>
    <scope>NUCLEOTIDE SEQUENCE [LARGE SCALE GENOMIC DNA]</scope>
    <source>
        <strain evidence="6 7">NRRL 53147</strain>
    </source>
</reference>
<evidence type="ECO:0000256" key="3">
    <source>
        <dbReference type="ARBA" id="ARBA00022989"/>
    </source>
</evidence>
<feature type="transmembrane region" description="Helical" evidence="5">
    <location>
        <begin position="374"/>
        <end position="394"/>
    </location>
</feature>
<keyword evidence="7" id="KW-1185">Reference proteome</keyword>
<dbReference type="Proteomes" id="UP000522262">
    <property type="component" value="Unassembled WGS sequence"/>
</dbReference>
<dbReference type="SUPFAM" id="SSF103473">
    <property type="entry name" value="MFS general substrate transporter"/>
    <property type="match status" value="1"/>
</dbReference>
<evidence type="ECO:0000313" key="6">
    <source>
        <dbReference type="EMBL" id="KAF5556146.1"/>
    </source>
</evidence>
<dbReference type="Pfam" id="PF05978">
    <property type="entry name" value="UNC-93"/>
    <property type="match status" value="1"/>
</dbReference>
<dbReference type="InterPro" id="IPR051617">
    <property type="entry name" value="UNC-93-like_regulator"/>
</dbReference>
<evidence type="ECO:0000256" key="5">
    <source>
        <dbReference type="SAM" id="Phobius"/>
    </source>
</evidence>
<feature type="transmembrane region" description="Helical" evidence="5">
    <location>
        <begin position="46"/>
        <end position="66"/>
    </location>
</feature>
<feature type="transmembrane region" description="Helical" evidence="5">
    <location>
        <begin position="175"/>
        <end position="196"/>
    </location>
</feature>
<feature type="transmembrane region" description="Helical" evidence="5">
    <location>
        <begin position="233"/>
        <end position="253"/>
    </location>
</feature>
<feature type="transmembrane region" description="Helical" evidence="5">
    <location>
        <begin position="21"/>
        <end position="40"/>
    </location>
</feature>
<dbReference type="AlphaFoldDB" id="A0A8H5N7A1"/>
<dbReference type="PANTHER" id="PTHR23294:SF59">
    <property type="entry name" value="UNC93-LIKE PROTEIN C922.05C"/>
    <property type="match status" value="1"/>
</dbReference>
<feature type="transmembrane region" description="Helical" evidence="5">
    <location>
        <begin position="78"/>
        <end position="97"/>
    </location>
</feature>
<name>A0A8H5N7A1_9HYPO</name>
<comment type="subcellular location">
    <subcellularLocation>
        <location evidence="1">Membrane</location>
        <topology evidence="1">Multi-pass membrane protein</topology>
    </subcellularLocation>
</comment>
<keyword evidence="4 5" id="KW-0472">Membrane</keyword>
<keyword evidence="3 5" id="KW-1133">Transmembrane helix</keyword>
<keyword evidence="2 5" id="KW-0812">Transmembrane</keyword>
<sequence>MALKAKLRLSNPWTQNFISGVILFLTVGIYLAVLGLGAGGAQPSSAHVITTAYAMLYAVFTFAGFFGGSIMNTIGPRLTMAVGASGYPIFVGGLWYFDLSGHSWFALLGGVILGISAGLLWTVAGYIQFAYVEEKQKGSYIAWQLFLLSVGCAVGALVVFLITKDITTLSGVPTSVYITFIIIMASSVLVSIVCILPSNKVVREDGTQLGHFSASDFRTEFKGCLMLLKDRRVVLLIIPMAATEMSSALIPTLTAHAFNLRTRSLSALVNWTVQIPATLIFGLILDNKRYSRRVRGATGLMVSCVIVLIGWGLTLSFQIKHDIRRDVISPAWDWTSPAYVEYVFIILFTGIAYAIDQMMVMWVMSALSNEPKLLARYGGFFKGMLSAGLAIAFGQEAGGVSYLGQTLTQTIMQVVSFPIMCFLVLKYVTDTNYFTEDAVIPPLEVHDFASKNISEHVPQTVTVEDK</sequence>
<dbReference type="Gene3D" id="1.20.1250.20">
    <property type="entry name" value="MFS general substrate transporter like domains"/>
    <property type="match status" value="1"/>
</dbReference>
<accession>A0A8H5N7A1</accession>
<evidence type="ECO:0000256" key="2">
    <source>
        <dbReference type="ARBA" id="ARBA00022692"/>
    </source>
</evidence>
<feature type="transmembrane region" description="Helical" evidence="5">
    <location>
        <begin position="141"/>
        <end position="163"/>
    </location>
</feature>
<feature type="transmembrane region" description="Helical" evidence="5">
    <location>
        <begin position="265"/>
        <end position="285"/>
    </location>
</feature>
<dbReference type="EMBL" id="JAAOAM010000029">
    <property type="protein sequence ID" value="KAF5556146.1"/>
    <property type="molecule type" value="Genomic_DNA"/>
</dbReference>
<comment type="caution">
    <text evidence="6">The sequence shown here is derived from an EMBL/GenBank/DDBJ whole genome shotgun (WGS) entry which is preliminary data.</text>
</comment>
<feature type="transmembrane region" description="Helical" evidence="5">
    <location>
        <begin position="103"/>
        <end position="129"/>
    </location>
</feature>